<dbReference type="EMBL" id="MN740394">
    <property type="protein sequence ID" value="QHU04205.1"/>
    <property type="molecule type" value="Genomic_DNA"/>
</dbReference>
<sequence>MLISLHELVQKYNIQLKGILHVGAHECEELNDYVKYISKDQILWVEAMEDKVTLCKAKFPGIKIEQAVISDKIEKVNFNISNNGQSSSILDFGLHSHFHPHVVFVNSVEMETKLLKDIICNYNIDYNFINLDIQGVELRALKSMEEYLHKIDYIYTEVNSDYVYKDCNLITELDDYLNTFGFTRVETSWACDYRWGDAFYIKNKPL</sequence>
<dbReference type="Pfam" id="PF05050">
    <property type="entry name" value="Methyltransf_21"/>
    <property type="match status" value="1"/>
</dbReference>
<proteinExistence type="predicted"/>
<evidence type="ECO:0000313" key="2">
    <source>
        <dbReference type="EMBL" id="QHU04205.1"/>
    </source>
</evidence>
<dbReference type="Gene3D" id="3.40.50.150">
    <property type="entry name" value="Vaccinia Virus protein VP39"/>
    <property type="match status" value="1"/>
</dbReference>
<dbReference type="InterPro" id="IPR006342">
    <property type="entry name" value="FkbM_mtfrase"/>
</dbReference>
<accession>A0A6C0JEE4</accession>
<dbReference type="SUPFAM" id="SSF53335">
    <property type="entry name" value="S-adenosyl-L-methionine-dependent methyltransferases"/>
    <property type="match status" value="1"/>
</dbReference>
<dbReference type="PANTHER" id="PTHR36973">
    <property type="entry name" value="SLL1456 PROTEIN-RELATED"/>
    <property type="match status" value="1"/>
</dbReference>
<protein>
    <recommendedName>
        <fullName evidence="1">Methyltransferase FkbM domain-containing protein</fullName>
    </recommendedName>
</protein>
<dbReference type="PANTHER" id="PTHR36973:SF4">
    <property type="entry name" value="NODULATION PROTEIN"/>
    <property type="match status" value="1"/>
</dbReference>
<dbReference type="AlphaFoldDB" id="A0A6C0JEE4"/>
<name>A0A6C0JEE4_9ZZZZ</name>
<dbReference type="InterPro" id="IPR029063">
    <property type="entry name" value="SAM-dependent_MTases_sf"/>
</dbReference>
<feature type="domain" description="Methyltransferase FkbM" evidence="1">
    <location>
        <begin position="22"/>
        <end position="182"/>
    </location>
</feature>
<organism evidence="2">
    <name type="scientific">viral metagenome</name>
    <dbReference type="NCBI Taxonomy" id="1070528"/>
    <lineage>
        <taxon>unclassified sequences</taxon>
        <taxon>metagenomes</taxon>
        <taxon>organismal metagenomes</taxon>
    </lineage>
</organism>
<dbReference type="GO" id="GO:0008171">
    <property type="term" value="F:O-methyltransferase activity"/>
    <property type="evidence" value="ECO:0007669"/>
    <property type="project" value="TreeGrafter"/>
</dbReference>
<evidence type="ECO:0000259" key="1">
    <source>
        <dbReference type="Pfam" id="PF05050"/>
    </source>
</evidence>
<reference evidence="2" key="1">
    <citation type="journal article" date="2020" name="Nature">
        <title>Giant virus diversity and host interactions through global metagenomics.</title>
        <authorList>
            <person name="Schulz F."/>
            <person name="Roux S."/>
            <person name="Paez-Espino D."/>
            <person name="Jungbluth S."/>
            <person name="Walsh D.A."/>
            <person name="Denef V.J."/>
            <person name="McMahon K.D."/>
            <person name="Konstantinidis K.T."/>
            <person name="Eloe-Fadrosh E.A."/>
            <person name="Kyrpides N.C."/>
            <person name="Woyke T."/>
        </authorList>
    </citation>
    <scope>NUCLEOTIDE SEQUENCE</scope>
    <source>
        <strain evidence="2">GVMAG-M-3300027708-39</strain>
    </source>
</reference>
<dbReference type="InterPro" id="IPR053188">
    <property type="entry name" value="FkbM_Methyltransferase"/>
</dbReference>